<evidence type="ECO:0000313" key="3">
    <source>
        <dbReference type="Proteomes" id="UP000002748"/>
    </source>
</evidence>
<dbReference type="EMBL" id="ALBS01000066">
    <property type="protein sequence ID" value="EJT51253.1"/>
    <property type="molecule type" value="Genomic_DNA"/>
</dbReference>
<dbReference type="VEuPathDB" id="FungiDB:A1Q1_07531"/>
<accession>J5R8G6</accession>
<organism evidence="2 3">
    <name type="scientific">Trichosporon asahii var. asahii (strain ATCC 90039 / CBS 2479 / JCM 2466 / KCTC 7840 / NBRC 103889/ NCYC 2677 / UAMH 7654)</name>
    <name type="common">Yeast</name>
    <dbReference type="NCBI Taxonomy" id="1186058"/>
    <lineage>
        <taxon>Eukaryota</taxon>
        <taxon>Fungi</taxon>
        <taxon>Dikarya</taxon>
        <taxon>Basidiomycota</taxon>
        <taxon>Agaricomycotina</taxon>
        <taxon>Tremellomycetes</taxon>
        <taxon>Trichosporonales</taxon>
        <taxon>Trichosporonaceae</taxon>
        <taxon>Trichosporon</taxon>
    </lineage>
</organism>
<gene>
    <name evidence="2" type="ORF">A1Q1_07531</name>
</gene>
<dbReference type="GeneID" id="25991043"/>
<name>J5R8G6_TRIAS</name>
<proteinExistence type="predicted"/>
<dbReference type="AlphaFoldDB" id="J5R8G6"/>
<protein>
    <submittedName>
        <fullName evidence="2">Uncharacterized protein</fullName>
    </submittedName>
</protein>
<reference evidence="2 3" key="1">
    <citation type="journal article" date="2012" name="Eukaryot. Cell">
        <title>Draft genome sequence of CBS 2479, the standard type strain of Trichosporon asahii.</title>
        <authorList>
            <person name="Yang R.Y."/>
            <person name="Li H.T."/>
            <person name="Zhu H."/>
            <person name="Zhou G.P."/>
            <person name="Wang M."/>
            <person name="Wang L."/>
        </authorList>
    </citation>
    <scope>NUCLEOTIDE SEQUENCE [LARGE SCALE GENOMIC DNA]</scope>
    <source>
        <strain evidence="3">ATCC 90039 / CBS 2479 / JCM 2466 / KCTC 7840 / NCYC 2677 / UAMH 7654</strain>
    </source>
</reference>
<dbReference type="HOGENOM" id="CLU_2160192_0_0_1"/>
<comment type="caution">
    <text evidence="2">The sequence shown here is derived from an EMBL/GenBank/DDBJ whole genome shotgun (WGS) entry which is preliminary data.</text>
</comment>
<sequence>MSEGLPATLAALNKLVAQIKGYMAAMPASDRFLSPVIDWHHPQDYDQTTIQGLSKFLHHVEKEQAIIESICIAAGGVHLKSDQPRGSMGSFLAGSEAGDGNLASDRQGTGL</sequence>
<dbReference type="RefSeq" id="XP_014182401.1">
    <property type="nucleotide sequence ID" value="XM_014326926.1"/>
</dbReference>
<dbReference type="Proteomes" id="UP000002748">
    <property type="component" value="Unassembled WGS sequence"/>
</dbReference>
<dbReference type="KEGG" id="tasa:A1Q1_07531"/>
<evidence type="ECO:0000256" key="1">
    <source>
        <dbReference type="SAM" id="MobiDB-lite"/>
    </source>
</evidence>
<evidence type="ECO:0000313" key="2">
    <source>
        <dbReference type="EMBL" id="EJT51253.1"/>
    </source>
</evidence>
<feature type="region of interest" description="Disordered" evidence="1">
    <location>
        <begin position="88"/>
        <end position="111"/>
    </location>
</feature>